<evidence type="ECO:0000313" key="1">
    <source>
        <dbReference type="EMBL" id="CDW23746.1"/>
    </source>
</evidence>
<sequence>QLYVHTQIISRRGNRLLPFYLYDTCEPSIFILYTEYVEW</sequence>
<dbReference type="EMBL" id="HACA01006385">
    <property type="protein sequence ID" value="CDW23746.1"/>
    <property type="molecule type" value="Transcribed_RNA"/>
</dbReference>
<feature type="non-terminal residue" evidence="1">
    <location>
        <position position="1"/>
    </location>
</feature>
<dbReference type="AlphaFoldDB" id="A0A0K2TE60"/>
<organism evidence="1">
    <name type="scientific">Lepeophtheirus salmonis</name>
    <name type="common">Salmon louse</name>
    <name type="synonym">Caligus salmonis</name>
    <dbReference type="NCBI Taxonomy" id="72036"/>
    <lineage>
        <taxon>Eukaryota</taxon>
        <taxon>Metazoa</taxon>
        <taxon>Ecdysozoa</taxon>
        <taxon>Arthropoda</taxon>
        <taxon>Crustacea</taxon>
        <taxon>Multicrustacea</taxon>
        <taxon>Hexanauplia</taxon>
        <taxon>Copepoda</taxon>
        <taxon>Siphonostomatoida</taxon>
        <taxon>Caligidae</taxon>
        <taxon>Lepeophtheirus</taxon>
    </lineage>
</organism>
<name>A0A0K2TE60_LEPSM</name>
<reference evidence="1" key="1">
    <citation type="submission" date="2014-05" db="EMBL/GenBank/DDBJ databases">
        <authorList>
            <person name="Chronopoulou M."/>
        </authorList>
    </citation>
    <scope>NUCLEOTIDE SEQUENCE</scope>
    <source>
        <tissue evidence="1">Whole organism</tissue>
    </source>
</reference>
<protein>
    <submittedName>
        <fullName evidence="1">Uncharacterized protein</fullName>
    </submittedName>
</protein>
<accession>A0A0K2TE60</accession>
<proteinExistence type="predicted"/>